<evidence type="ECO:0000313" key="2">
    <source>
        <dbReference type="EMBL" id="GGJ78740.1"/>
    </source>
</evidence>
<feature type="chain" id="PRO_5038822016" evidence="1">
    <location>
        <begin position="21"/>
        <end position="304"/>
    </location>
</feature>
<evidence type="ECO:0000313" key="3">
    <source>
        <dbReference type="Proteomes" id="UP000649739"/>
    </source>
</evidence>
<name>A0A8J3B735_9ACTN</name>
<dbReference type="PROSITE" id="PS51257">
    <property type="entry name" value="PROKAR_LIPOPROTEIN"/>
    <property type="match status" value="1"/>
</dbReference>
<proteinExistence type="predicted"/>
<protein>
    <submittedName>
        <fullName evidence="2">Uncharacterized protein</fullName>
    </submittedName>
</protein>
<reference evidence="2" key="2">
    <citation type="submission" date="2020-09" db="EMBL/GenBank/DDBJ databases">
        <authorList>
            <person name="Sun Q."/>
            <person name="Ohkuma M."/>
        </authorList>
    </citation>
    <scope>NUCLEOTIDE SEQUENCE</scope>
    <source>
        <strain evidence="2">JCM 3090</strain>
    </source>
</reference>
<feature type="signal peptide" evidence="1">
    <location>
        <begin position="1"/>
        <end position="20"/>
    </location>
</feature>
<gene>
    <name evidence="2" type="ORF">GCM10010123_05820</name>
</gene>
<keyword evidence="1" id="KW-0732">Signal</keyword>
<dbReference type="AlphaFoldDB" id="A0A8J3B735"/>
<comment type="caution">
    <text evidence="2">The sequence shown here is derived from an EMBL/GenBank/DDBJ whole genome shotgun (WGS) entry which is preliminary data.</text>
</comment>
<organism evidence="2 3">
    <name type="scientific">Pilimelia anulata</name>
    <dbReference type="NCBI Taxonomy" id="53371"/>
    <lineage>
        <taxon>Bacteria</taxon>
        <taxon>Bacillati</taxon>
        <taxon>Actinomycetota</taxon>
        <taxon>Actinomycetes</taxon>
        <taxon>Micromonosporales</taxon>
        <taxon>Micromonosporaceae</taxon>
        <taxon>Pilimelia</taxon>
    </lineage>
</organism>
<dbReference type="Proteomes" id="UP000649739">
    <property type="component" value="Unassembled WGS sequence"/>
</dbReference>
<accession>A0A8J3B735</accession>
<keyword evidence="3" id="KW-1185">Reference proteome</keyword>
<reference evidence="2" key="1">
    <citation type="journal article" date="2014" name="Int. J. Syst. Evol. Microbiol.">
        <title>Complete genome sequence of Corynebacterium casei LMG S-19264T (=DSM 44701T), isolated from a smear-ripened cheese.</title>
        <authorList>
            <consortium name="US DOE Joint Genome Institute (JGI-PGF)"/>
            <person name="Walter F."/>
            <person name="Albersmeier A."/>
            <person name="Kalinowski J."/>
            <person name="Ruckert C."/>
        </authorList>
    </citation>
    <scope>NUCLEOTIDE SEQUENCE</scope>
    <source>
        <strain evidence="2">JCM 3090</strain>
    </source>
</reference>
<evidence type="ECO:0000256" key="1">
    <source>
        <dbReference type="SAM" id="SignalP"/>
    </source>
</evidence>
<dbReference type="EMBL" id="BMQB01000001">
    <property type="protein sequence ID" value="GGJ78740.1"/>
    <property type="molecule type" value="Genomic_DNA"/>
</dbReference>
<sequence>MRRGAALVLVAALLAGCGGARPDTRFSPPTARPDAGEAPERVVASLTADLSADGPYRAPTAAESRRAAAAFGGLLAGARAPGGLADLGYVAGAHTDPATGRRYALLRPPAGDRRGWPSVLAYADAPPTVLVEAPHPRADLGSEVIAARLAAAAPRAMLLVAGAHRDAAGGRADVAHERGSLFHTLAARAAAARLPQVQVHGYADASLPGVDAVVSTGATVVAVTDPAPRVVAALAGTGLRVCAAWQRRCGDLEGRTNEQGRAARAAGAAFVHLELSRSVRENPARLDRVITALAPILADLRPPA</sequence>